<sequence length="66" mass="7283">FTRSRESNLTGDREREAPSLNTIAQDMTKAVRDVSEIKEIEAASSGETNLNVPAGNEAHITNRYGY</sequence>
<feature type="non-terminal residue" evidence="2">
    <location>
        <position position="66"/>
    </location>
</feature>
<evidence type="ECO:0000256" key="1">
    <source>
        <dbReference type="SAM" id="MobiDB-lite"/>
    </source>
</evidence>
<dbReference type="EMBL" id="JAHRHJ020000002">
    <property type="protein sequence ID" value="KAH9326118.1"/>
    <property type="molecule type" value="Genomic_DNA"/>
</dbReference>
<reference evidence="2 3" key="1">
    <citation type="journal article" date="2021" name="Nat. Plants">
        <title>The Taxus genome provides insights into paclitaxel biosynthesis.</title>
        <authorList>
            <person name="Xiong X."/>
            <person name="Gou J."/>
            <person name="Liao Q."/>
            <person name="Li Y."/>
            <person name="Zhou Q."/>
            <person name="Bi G."/>
            <person name="Li C."/>
            <person name="Du R."/>
            <person name="Wang X."/>
            <person name="Sun T."/>
            <person name="Guo L."/>
            <person name="Liang H."/>
            <person name="Lu P."/>
            <person name="Wu Y."/>
            <person name="Zhang Z."/>
            <person name="Ro D.K."/>
            <person name="Shang Y."/>
            <person name="Huang S."/>
            <person name="Yan J."/>
        </authorList>
    </citation>
    <scope>NUCLEOTIDE SEQUENCE [LARGE SCALE GENOMIC DNA]</scope>
    <source>
        <strain evidence="2">Ta-2019</strain>
    </source>
</reference>
<evidence type="ECO:0000313" key="3">
    <source>
        <dbReference type="Proteomes" id="UP000824469"/>
    </source>
</evidence>
<comment type="caution">
    <text evidence="2">The sequence shown here is derived from an EMBL/GenBank/DDBJ whole genome shotgun (WGS) entry which is preliminary data.</text>
</comment>
<protein>
    <submittedName>
        <fullName evidence="2">Uncharacterized protein</fullName>
    </submittedName>
</protein>
<dbReference type="Proteomes" id="UP000824469">
    <property type="component" value="Unassembled WGS sequence"/>
</dbReference>
<feature type="region of interest" description="Disordered" evidence="1">
    <location>
        <begin position="1"/>
        <end position="22"/>
    </location>
</feature>
<dbReference type="AlphaFoldDB" id="A0AA38LIR0"/>
<name>A0AA38LIR0_TAXCH</name>
<gene>
    <name evidence="2" type="ORF">KI387_006296</name>
</gene>
<evidence type="ECO:0000313" key="2">
    <source>
        <dbReference type="EMBL" id="KAH9326118.1"/>
    </source>
</evidence>
<feature type="compositionally biased region" description="Basic and acidic residues" evidence="1">
    <location>
        <begin position="1"/>
        <end position="17"/>
    </location>
</feature>
<keyword evidence="3" id="KW-1185">Reference proteome</keyword>
<proteinExistence type="predicted"/>
<feature type="non-terminal residue" evidence="2">
    <location>
        <position position="1"/>
    </location>
</feature>
<organism evidence="2 3">
    <name type="scientific">Taxus chinensis</name>
    <name type="common">Chinese yew</name>
    <name type="synonym">Taxus wallichiana var. chinensis</name>
    <dbReference type="NCBI Taxonomy" id="29808"/>
    <lineage>
        <taxon>Eukaryota</taxon>
        <taxon>Viridiplantae</taxon>
        <taxon>Streptophyta</taxon>
        <taxon>Embryophyta</taxon>
        <taxon>Tracheophyta</taxon>
        <taxon>Spermatophyta</taxon>
        <taxon>Pinopsida</taxon>
        <taxon>Pinidae</taxon>
        <taxon>Conifers II</taxon>
        <taxon>Cupressales</taxon>
        <taxon>Taxaceae</taxon>
        <taxon>Taxus</taxon>
    </lineage>
</organism>
<accession>A0AA38LIR0</accession>